<evidence type="ECO:0000256" key="1">
    <source>
        <dbReference type="SAM" id="MobiDB-lite"/>
    </source>
</evidence>
<evidence type="ECO:0000313" key="2">
    <source>
        <dbReference type="EMBL" id="CCA27875.1"/>
    </source>
</evidence>
<dbReference type="HOGENOM" id="CLU_1006181_0_0_1"/>
<sequence length="277" mass="31624">MKEKLDVIPRVLLTYCDLALSDAIRHVFPKSEAFEIVEEWKDLMKSWNRICRAKTIALYEKEWTYFQKARSRRVSHCGNTSTSAAEGAHAALKRYLQTANGNLDLVMTRMTQADENQARETEVIISKEKIRVPHAFRNAHCLEQLIGRVSVLALRKLDVERDWSFECAETPCSHSFRNFMAMLCAHELLQLGHAFSEEETENTRVVSTEQSSFHIDMKTLENRFPLWSPVQQGIVGSIIKELASGNIPVLKEPATVKTKGRPVETNRRPGESLLPLE</sequence>
<feature type="region of interest" description="Disordered" evidence="1">
    <location>
        <begin position="256"/>
        <end position="277"/>
    </location>
</feature>
<reference evidence="2" key="2">
    <citation type="submission" date="2011-02" db="EMBL/GenBank/DDBJ databases">
        <authorList>
            <person name="MacLean D."/>
        </authorList>
    </citation>
    <scope>NUCLEOTIDE SEQUENCE</scope>
</reference>
<reference evidence="2" key="1">
    <citation type="journal article" date="2011" name="PLoS Biol.">
        <title>Gene gain and loss during evolution of obligate parasitism in the white rust pathogen of Arabidopsis thaliana.</title>
        <authorList>
            <person name="Kemen E."/>
            <person name="Gardiner A."/>
            <person name="Schultz-Larsen T."/>
            <person name="Kemen A.C."/>
            <person name="Balmuth A.L."/>
            <person name="Robert-Seilaniantz A."/>
            <person name="Bailey K."/>
            <person name="Holub E."/>
            <person name="Studholme D.J."/>
            <person name="Maclean D."/>
            <person name="Jones J.D."/>
        </authorList>
    </citation>
    <scope>NUCLEOTIDE SEQUENCE</scope>
</reference>
<dbReference type="EMBL" id="FR824717">
    <property type="protein sequence ID" value="CCA27875.1"/>
    <property type="molecule type" value="Genomic_DNA"/>
</dbReference>
<organism evidence="2">
    <name type="scientific">Albugo laibachii Nc14</name>
    <dbReference type="NCBI Taxonomy" id="890382"/>
    <lineage>
        <taxon>Eukaryota</taxon>
        <taxon>Sar</taxon>
        <taxon>Stramenopiles</taxon>
        <taxon>Oomycota</taxon>
        <taxon>Peronosporomycetes</taxon>
        <taxon>Albuginales</taxon>
        <taxon>Albuginaceae</taxon>
        <taxon>Albugo</taxon>
    </lineage>
</organism>
<proteinExistence type="predicted"/>
<dbReference type="AlphaFoldDB" id="F0X214"/>
<gene>
    <name evidence="2" type="primary">AlNc14C785G12506</name>
    <name evidence="2" type="ORF">ALNC14_140190</name>
</gene>
<name>F0X214_9STRA</name>
<accession>F0X214</accession>
<feature type="compositionally biased region" description="Basic and acidic residues" evidence="1">
    <location>
        <begin position="261"/>
        <end position="270"/>
    </location>
</feature>
<protein>
    <submittedName>
        <fullName evidence="2">AlNc14C785G12506 protein</fullName>
    </submittedName>
</protein>